<dbReference type="PANTHER" id="PTHR32071">
    <property type="entry name" value="TRANSCRIPTIONAL REGULATORY PROTEIN"/>
    <property type="match status" value="1"/>
</dbReference>
<keyword evidence="8" id="KW-1185">Reference proteome</keyword>
<evidence type="ECO:0000256" key="2">
    <source>
        <dbReference type="ARBA" id="ARBA00022840"/>
    </source>
</evidence>
<evidence type="ECO:0000256" key="1">
    <source>
        <dbReference type="ARBA" id="ARBA00022741"/>
    </source>
</evidence>
<dbReference type="InterPro" id="IPR058031">
    <property type="entry name" value="AAA_lid_NorR"/>
</dbReference>
<evidence type="ECO:0000259" key="6">
    <source>
        <dbReference type="PROSITE" id="PS50045"/>
    </source>
</evidence>
<name>A0ABZ3CT86_9GAMM</name>
<dbReference type="Gene3D" id="3.40.50.300">
    <property type="entry name" value="P-loop containing nucleotide triphosphate hydrolases"/>
    <property type="match status" value="1"/>
</dbReference>
<dbReference type="Pfam" id="PF25601">
    <property type="entry name" value="AAA_lid_14"/>
    <property type="match status" value="1"/>
</dbReference>
<evidence type="ECO:0000256" key="5">
    <source>
        <dbReference type="SAM" id="MobiDB-lite"/>
    </source>
</evidence>
<gene>
    <name evidence="7" type="ORF">AAGT95_21610</name>
</gene>
<evidence type="ECO:0000256" key="3">
    <source>
        <dbReference type="ARBA" id="ARBA00023015"/>
    </source>
</evidence>
<dbReference type="PROSITE" id="PS00676">
    <property type="entry name" value="SIGMA54_INTERACT_2"/>
    <property type="match status" value="1"/>
</dbReference>
<keyword evidence="4" id="KW-0804">Transcription</keyword>
<dbReference type="InterPro" id="IPR025943">
    <property type="entry name" value="Sigma_54_int_dom_ATP-bd_2"/>
</dbReference>
<dbReference type="SMART" id="SM00382">
    <property type="entry name" value="AAA"/>
    <property type="match status" value="1"/>
</dbReference>
<dbReference type="SUPFAM" id="SSF52540">
    <property type="entry name" value="P-loop containing nucleoside triphosphate hydrolases"/>
    <property type="match status" value="1"/>
</dbReference>
<reference evidence="7 8" key="1">
    <citation type="submission" date="2024-04" db="EMBL/GenBank/DDBJ databases">
        <title>Salinicola lusitanus LLJ914,a marine bacterium isolated from the Okinawa Trough.</title>
        <authorList>
            <person name="Li J."/>
        </authorList>
    </citation>
    <scope>NUCLEOTIDE SEQUENCE [LARGE SCALE GENOMIC DNA]</scope>
    <source>
        <strain evidence="7 8">LLJ914</strain>
    </source>
</reference>
<accession>A0ABZ3CT86</accession>
<dbReference type="InterPro" id="IPR002078">
    <property type="entry name" value="Sigma_54_int"/>
</dbReference>
<dbReference type="InterPro" id="IPR025662">
    <property type="entry name" value="Sigma_54_int_dom_ATP-bd_1"/>
</dbReference>
<dbReference type="InterPro" id="IPR003593">
    <property type="entry name" value="AAA+_ATPase"/>
</dbReference>
<dbReference type="Pfam" id="PF02954">
    <property type="entry name" value="HTH_8"/>
    <property type="match status" value="1"/>
</dbReference>
<evidence type="ECO:0000313" key="8">
    <source>
        <dbReference type="Proteomes" id="UP001453229"/>
    </source>
</evidence>
<protein>
    <submittedName>
        <fullName evidence="7">Sigma-54-dependent Fis family transcriptional regulator</fullName>
    </submittedName>
</protein>
<feature type="domain" description="Sigma-54 factor interaction" evidence="6">
    <location>
        <begin position="369"/>
        <end position="597"/>
    </location>
</feature>
<dbReference type="PROSITE" id="PS00675">
    <property type="entry name" value="SIGMA54_INTERACT_1"/>
    <property type="match status" value="1"/>
</dbReference>
<organism evidence="7 8">
    <name type="scientific">Salinicola lusitanus</name>
    <dbReference type="NCBI Taxonomy" id="1949085"/>
    <lineage>
        <taxon>Bacteria</taxon>
        <taxon>Pseudomonadati</taxon>
        <taxon>Pseudomonadota</taxon>
        <taxon>Gammaproteobacteria</taxon>
        <taxon>Oceanospirillales</taxon>
        <taxon>Halomonadaceae</taxon>
        <taxon>Salinicola</taxon>
    </lineage>
</organism>
<keyword evidence="3" id="KW-0805">Transcription regulation</keyword>
<dbReference type="Gene3D" id="3.30.450.40">
    <property type="match status" value="1"/>
</dbReference>
<evidence type="ECO:0000313" key="7">
    <source>
        <dbReference type="EMBL" id="XAD54385.1"/>
    </source>
</evidence>
<dbReference type="InterPro" id="IPR009057">
    <property type="entry name" value="Homeodomain-like_sf"/>
</dbReference>
<dbReference type="CDD" id="cd00009">
    <property type="entry name" value="AAA"/>
    <property type="match status" value="1"/>
</dbReference>
<dbReference type="SUPFAM" id="SSF55781">
    <property type="entry name" value="GAF domain-like"/>
    <property type="match status" value="1"/>
</dbReference>
<dbReference type="Gene3D" id="1.10.8.60">
    <property type="match status" value="1"/>
</dbReference>
<dbReference type="EMBL" id="CP151919">
    <property type="protein sequence ID" value="XAD54385.1"/>
    <property type="molecule type" value="Genomic_DNA"/>
</dbReference>
<dbReference type="PROSITE" id="PS50045">
    <property type="entry name" value="SIGMA54_INTERACT_4"/>
    <property type="match status" value="1"/>
</dbReference>
<dbReference type="InterPro" id="IPR002197">
    <property type="entry name" value="HTH_Fis"/>
</dbReference>
<dbReference type="SUPFAM" id="SSF46689">
    <property type="entry name" value="Homeodomain-like"/>
    <property type="match status" value="1"/>
</dbReference>
<dbReference type="InterPro" id="IPR029016">
    <property type="entry name" value="GAF-like_dom_sf"/>
</dbReference>
<dbReference type="PANTHER" id="PTHR32071:SF77">
    <property type="entry name" value="TRANSCRIPTIONAL REGULATORY PROTEIN"/>
    <property type="match status" value="1"/>
</dbReference>
<feature type="region of interest" description="Disordered" evidence="5">
    <location>
        <begin position="620"/>
        <end position="639"/>
    </location>
</feature>
<dbReference type="Gene3D" id="1.10.10.60">
    <property type="entry name" value="Homeodomain-like"/>
    <property type="match status" value="1"/>
</dbReference>
<dbReference type="Pfam" id="PF00158">
    <property type="entry name" value="Sigma54_activat"/>
    <property type="match status" value="1"/>
</dbReference>
<dbReference type="PRINTS" id="PR01590">
    <property type="entry name" value="HTHFIS"/>
</dbReference>
<dbReference type="Proteomes" id="UP001453229">
    <property type="component" value="Chromosome"/>
</dbReference>
<proteinExistence type="predicted"/>
<sequence length="694" mass="75742">MELGLMKAGRFEQAQRQHIATLVRLGEGREALAGREIIQRSWRRCVDDYRLDPSRPRPVRVLTHAALVDSREPVDELLYVARAGVDQLFAQVAPMGYVLLLTDRHGVTVDFRGHPDQDAALRRAGLYLGADWDERHAGTCAVGTCIHEARALTCHQREHFDATHIALTCTAAPIHDPQGRPIAVLDISALQSPRGLESQSFGLPLVTLYARMIEDAYFLHRYRDTTILRFDTTRAFVHFNGRGLLAFDPQGRVLAANGEGRALIDAHAQRTPPAPIWVTQLFEAELDDLLALPRCEPDQLRALRLRASGEIRFAALVEPRGGRARRRDATVTGTTEDTATDIATGMTTDAATASHDPVAPTSTPALDRLAGDDPAMQRLLGLARRLCRQPLNVLIRGETGTGKEVLARALHASGDRAEGPFVAVNCAAIPEALIESELFGYLPGAFTGGNPKGMRGLIAQADGGTLFLDEIGDMPLALQSRLLRVLAEQEVMPLGAERPVKVALRVVTATHRDLAALIAEGRFREDLYYRLNGAELVLPPLRERADRRDLIQRLFAALAAEQGVSVPLRGDALNALLDAPWPGNVRQLKSALAFALATREGERITVHDLPEGCRADLASVPPTPPPSAIPATTQVGHDSDDASAEAESLARALAQAGWNVSQVARQLGVSRPTLYRRMRRHGLVPPNRREALRD</sequence>
<keyword evidence="2" id="KW-0067">ATP-binding</keyword>
<dbReference type="InterPro" id="IPR027417">
    <property type="entry name" value="P-loop_NTPase"/>
</dbReference>
<evidence type="ECO:0000256" key="4">
    <source>
        <dbReference type="ARBA" id="ARBA00023163"/>
    </source>
</evidence>
<dbReference type="RefSeq" id="WP_342595099.1">
    <property type="nucleotide sequence ID" value="NZ_CP151919.1"/>
</dbReference>
<keyword evidence="1" id="KW-0547">Nucleotide-binding</keyword>